<keyword evidence="3" id="KW-0694">RNA-binding</keyword>
<evidence type="ECO:0000313" key="11">
    <source>
        <dbReference type="Proteomes" id="UP000032417"/>
    </source>
</evidence>
<protein>
    <recommendedName>
        <fullName evidence="6">Small ribosomal subunit protein bS1</fullName>
    </recommendedName>
    <alternativeName>
        <fullName evidence="7">30S ribosomal protein S1</fullName>
    </alternativeName>
</protein>
<evidence type="ECO:0000256" key="5">
    <source>
        <dbReference type="ARBA" id="ARBA00023274"/>
    </source>
</evidence>
<dbReference type="SUPFAM" id="SSF50249">
    <property type="entry name" value="Nucleic acid-binding proteins"/>
    <property type="match status" value="6"/>
</dbReference>
<keyword evidence="2" id="KW-0677">Repeat</keyword>
<dbReference type="FunFam" id="2.40.50.140:FF:000110">
    <property type="entry name" value="30S ribosomal protein S1"/>
    <property type="match status" value="1"/>
</dbReference>
<dbReference type="EMBL" id="LN515532">
    <property type="protein sequence ID" value="CEA16327.1"/>
    <property type="molecule type" value="Genomic_DNA"/>
</dbReference>
<feature type="compositionally biased region" description="Basic and acidic residues" evidence="8">
    <location>
        <begin position="635"/>
        <end position="645"/>
    </location>
</feature>
<feature type="domain" description="S1 motif" evidence="9">
    <location>
        <begin position="387"/>
        <end position="457"/>
    </location>
</feature>
<dbReference type="Pfam" id="PF00575">
    <property type="entry name" value="S1"/>
    <property type="match status" value="6"/>
</dbReference>
<gene>
    <name evidence="10" type="ORF">ING2E5B_1579</name>
</gene>
<dbReference type="PATRIC" id="fig|1562970.3.peg.1569"/>
<sequence>MTENLKNVAPIEDFDWAAYAQNDSYSKENREKLAESYDNTLSKINDKEVVTGIVTSMNKREVVVNIGYKSDGVVSMNEFRYDPDLKVGDEVEVYIESQEDKKGQLILSHKKARASRAWDRVNAALENNEIIKGYIKCRTKGGMIVDVFGIEAFLPGSQIDVKPIRDYDMFVDKTMEFKVVKINPEYKNVVVSHKALIEEELEQQKKEIISKLEKGQVLEGIVKNITSYGVFVDLGGVDGLVHITDLSWGRIQHPEEVVKLDDKINVVILDFDNEKKRIALGLKQLTPHPWDSLSESLKVGDIVKGKVVVMADYGAFVEIAPGVEGLIHVSEMSWTQHLHSAQDFMSVGDEIEAVILTLDREERKMSLGVKQLKPDPWESIEEKFPVGSTHKAKVRNFTNFGAFVEIEEGVEGLIHISDLSWTKKIKHPSEVTEIGSEIEVQVLDIDKENRRLSLGHKQLEENPWDVFETIFTVGSVHEGTIIEMLDKGALISLPYGVEGFATPKHLIKEDGTPVEVDEKLDFKVIEFNKDAKRIIVSHSRIFEDKVSEEARKKGKRTSKKEGGIENIAATPAIERTTLGDIEELAALKEKLDNQKVEAFKKESMKKAEIEAESVTEEVDTEIAEENAVATEDANIEVKEETKSEVESETETEADNKEDKE</sequence>
<dbReference type="FunFam" id="2.40.50.140:FF:000051">
    <property type="entry name" value="RNA-binding transcriptional accessory protein"/>
    <property type="match status" value="1"/>
</dbReference>
<dbReference type="GO" id="GO:0022627">
    <property type="term" value="C:cytosolic small ribosomal subunit"/>
    <property type="evidence" value="ECO:0007669"/>
    <property type="project" value="TreeGrafter"/>
</dbReference>
<feature type="domain" description="S1 motif" evidence="9">
    <location>
        <begin position="215"/>
        <end position="283"/>
    </location>
</feature>
<feature type="domain" description="S1 motif" evidence="9">
    <location>
        <begin position="47"/>
        <end position="110"/>
    </location>
</feature>
<evidence type="ECO:0000259" key="9">
    <source>
        <dbReference type="PROSITE" id="PS50126"/>
    </source>
</evidence>
<evidence type="ECO:0000256" key="2">
    <source>
        <dbReference type="ARBA" id="ARBA00022737"/>
    </source>
</evidence>
<dbReference type="OrthoDB" id="9804077at2"/>
<keyword evidence="5" id="KW-0687">Ribonucleoprotein</keyword>
<dbReference type="GO" id="GO:0003729">
    <property type="term" value="F:mRNA binding"/>
    <property type="evidence" value="ECO:0007669"/>
    <property type="project" value="TreeGrafter"/>
</dbReference>
<feature type="domain" description="S1 motif" evidence="9">
    <location>
        <begin position="128"/>
        <end position="194"/>
    </location>
</feature>
<dbReference type="SMART" id="SM00316">
    <property type="entry name" value="S1"/>
    <property type="match status" value="6"/>
</dbReference>
<keyword evidence="4" id="KW-0689">Ribosomal protein</keyword>
<dbReference type="InterPro" id="IPR035104">
    <property type="entry name" value="Ribosomal_protein_S1-like"/>
</dbReference>
<dbReference type="GO" id="GO:0006412">
    <property type="term" value="P:translation"/>
    <property type="evidence" value="ECO:0007669"/>
    <property type="project" value="TreeGrafter"/>
</dbReference>
<dbReference type="InterPro" id="IPR012340">
    <property type="entry name" value="NA-bd_OB-fold"/>
</dbReference>
<dbReference type="InterPro" id="IPR003029">
    <property type="entry name" value="S1_domain"/>
</dbReference>
<dbReference type="HOGENOM" id="CLU_015805_2_0_10"/>
<dbReference type="NCBIfam" id="NF004953">
    <property type="entry name" value="PRK06299.1-3"/>
    <property type="match status" value="1"/>
</dbReference>
<dbReference type="PRINTS" id="PR00681">
    <property type="entry name" value="RIBOSOMALS1"/>
</dbReference>
<dbReference type="CDD" id="cd05687">
    <property type="entry name" value="S1_RPS1_repeat_ec1_hs1"/>
    <property type="match status" value="1"/>
</dbReference>
<dbReference type="GO" id="GO:0003735">
    <property type="term" value="F:structural constituent of ribosome"/>
    <property type="evidence" value="ECO:0007669"/>
    <property type="project" value="TreeGrafter"/>
</dbReference>
<dbReference type="PANTHER" id="PTHR10724">
    <property type="entry name" value="30S RIBOSOMAL PROTEIN S1"/>
    <property type="match status" value="1"/>
</dbReference>
<feature type="domain" description="S1 motif" evidence="9">
    <location>
        <begin position="300"/>
        <end position="370"/>
    </location>
</feature>
<evidence type="ECO:0000313" key="10">
    <source>
        <dbReference type="EMBL" id="CEA16327.1"/>
    </source>
</evidence>
<reference evidence="10 11" key="1">
    <citation type="submission" date="2014-08" db="EMBL/GenBank/DDBJ databases">
        <authorList>
            <person name="Wibberg D."/>
        </authorList>
    </citation>
    <scope>NUCLEOTIDE SEQUENCE [LARGE SCALE GENOMIC DNA]</scope>
    <source>
        <strain evidence="11">ING2-E5B</strain>
    </source>
</reference>
<comment type="similarity">
    <text evidence="1">Belongs to the bacterial ribosomal protein bS1 family.</text>
</comment>
<dbReference type="FunFam" id="2.40.50.140:FF:000011">
    <property type="entry name" value="30S ribosomal protein S1"/>
    <property type="match status" value="1"/>
</dbReference>
<dbReference type="Gene3D" id="2.40.50.140">
    <property type="entry name" value="Nucleic acid-binding proteins"/>
    <property type="match status" value="6"/>
</dbReference>
<dbReference type="CDD" id="cd05688">
    <property type="entry name" value="S1_RPS1_repeat_ec3"/>
    <property type="match status" value="2"/>
</dbReference>
<keyword evidence="11" id="KW-1185">Reference proteome</keyword>
<feature type="region of interest" description="Disordered" evidence="8">
    <location>
        <begin position="602"/>
        <end position="660"/>
    </location>
</feature>
<name>A0A098C353_9BACT</name>
<dbReference type="CDD" id="cd04465">
    <property type="entry name" value="S1_RPS1_repeat_ec2_hs2"/>
    <property type="match status" value="1"/>
</dbReference>
<evidence type="ECO:0000256" key="8">
    <source>
        <dbReference type="SAM" id="MobiDB-lite"/>
    </source>
</evidence>
<dbReference type="PROSITE" id="PS50126">
    <property type="entry name" value="S1"/>
    <property type="match status" value="6"/>
</dbReference>
<evidence type="ECO:0000256" key="3">
    <source>
        <dbReference type="ARBA" id="ARBA00022884"/>
    </source>
</evidence>
<feature type="compositionally biased region" description="Acidic residues" evidence="8">
    <location>
        <begin position="610"/>
        <end position="624"/>
    </location>
</feature>
<dbReference type="STRING" id="1562970.ING2E5B_1579"/>
<evidence type="ECO:0000256" key="6">
    <source>
        <dbReference type="ARBA" id="ARBA00035293"/>
    </source>
</evidence>
<proteinExistence type="inferred from homology"/>
<feature type="domain" description="S1 motif" evidence="9">
    <location>
        <begin position="474"/>
        <end position="539"/>
    </location>
</feature>
<dbReference type="KEGG" id="pbt:ING2E5B_1579"/>
<dbReference type="AlphaFoldDB" id="A0A098C353"/>
<accession>A0A098C353</accession>
<organism evidence="10 11">
    <name type="scientific">Fermentimonas caenicola</name>
    <dbReference type="NCBI Taxonomy" id="1562970"/>
    <lineage>
        <taxon>Bacteria</taxon>
        <taxon>Pseudomonadati</taxon>
        <taxon>Bacteroidota</taxon>
        <taxon>Bacteroidia</taxon>
        <taxon>Bacteroidales</taxon>
        <taxon>Dysgonomonadaceae</taxon>
        <taxon>Fermentimonas</taxon>
    </lineage>
</organism>
<evidence type="ECO:0000256" key="4">
    <source>
        <dbReference type="ARBA" id="ARBA00022980"/>
    </source>
</evidence>
<evidence type="ECO:0000256" key="1">
    <source>
        <dbReference type="ARBA" id="ARBA00006767"/>
    </source>
</evidence>
<dbReference type="InterPro" id="IPR050437">
    <property type="entry name" value="Ribos_protein_bS1-like"/>
</dbReference>
<evidence type="ECO:0000256" key="7">
    <source>
        <dbReference type="ARBA" id="ARBA00035517"/>
    </source>
</evidence>
<dbReference type="Proteomes" id="UP000032417">
    <property type="component" value="Chromosome 1"/>
</dbReference>
<dbReference type="PANTHER" id="PTHR10724:SF7">
    <property type="entry name" value="SMALL RIBOSOMAL SUBUNIT PROTEIN BS1C"/>
    <property type="match status" value="1"/>
</dbReference>